<evidence type="ECO:0000313" key="15">
    <source>
        <dbReference type="Proteomes" id="UP000799444"/>
    </source>
</evidence>
<dbReference type="Pfam" id="PF00107">
    <property type="entry name" value="ADH_zinc_N"/>
    <property type="match status" value="1"/>
</dbReference>
<evidence type="ECO:0000313" key="14">
    <source>
        <dbReference type="EMBL" id="KAF2732789.1"/>
    </source>
</evidence>
<evidence type="ECO:0000259" key="12">
    <source>
        <dbReference type="Pfam" id="PF00107"/>
    </source>
</evidence>
<evidence type="ECO:0000256" key="3">
    <source>
        <dbReference type="ARBA" id="ARBA00011738"/>
    </source>
</evidence>
<dbReference type="Gene3D" id="3.40.50.720">
    <property type="entry name" value="NAD(P)-binding Rossmann-like Domain"/>
    <property type="match status" value="1"/>
</dbReference>
<evidence type="ECO:0000256" key="8">
    <source>
        <dbReference type="ARBA" id="ARBA00023002"/>
    </source>
</evidence>
<dbReference type="Proteomes" id="UP000799444">
    <property type="component" value="Unassembled WGS sequence"/>
</dbReference>
<evidence type="ECO:0000256" key="9">
    <source>
        <dbReference type="ARBA" id="ARBA00024074"/>
    </source>
</evidence>
<dbReference type="InterPro" id="IPR036291">
    <property type="entry name" value="NAD(P)-bd_dom_sf"/>
</dbReference>
<dbReference type="InterPro" id="IPR047109">
    <property type="entry name" value="CAD-like"/>
</dbReference>
<keyword evidence="15" id="KW-1185">Reference proteome</keyword>
<evidence type="ECO:0000256" key="1">
    <source>
        <dbReference type="ARBA" id="ARBA00001947"/>
    </source>
</evidence>
<dbReference type="SUPFAM" id="SSF50129">
    <property type="entry name" value="GroES-like"/>
    <property type="match status" value="1"/>
</dbReference>
<keyword evidence="8" id="KW-0560">Oxidoreductase</keyword>
<feature type="domain" description="Alcohol dehydrogenase-like C-terminal" evidence="12">
    <location>
        <begin position="194"/>
        <end position="318"/>
    </location>
</feature>
<dbReference type="InterPro" id="IPR013154">
    <property type="entry name" value="ADH-like_N"/>
</dbReference>
<dbReference type="GO" id="GO:0008270">
    <property type="term" value="F:zinc ion binding"/>
    <property type="evidence" value="ECO:0007669"/>
    <property type="project" value="InterPro"/>
</dbReference>
<dbReference type="FunFam" id="3.40.50.720:FF:000158">
    <property type="entry name" value="Zinc-binding alcohol dehydrogenase"/>
    <property type="match status" value="1"/>
</dbReference>
<keyword evidence="6 11" id="KW-0862">Zinc</keyword>
<dbReference type="OrthoDB" id="1879366at2759"/>
<dbReference type="GO" id="GO:0006066">
    <property type="term" value="P:alcohol metabolic process"/>
    <property type="evidence" value="ECO:0007669"/>
    <property type="project" value="UniProtKB-ARBA"/>
</dbReference>
<feature type="domain" description="Alcohol dehydrogenase-like N-terminal" evidence="13">
    <location>
        <begin position="34"/>
        <end position="155"/>
    </location>
</feature>
<evidence type="ECO:0000256" key="2">
    <source>
        <dbReference type="ARBA" id="ARBA00008072"/>
    </source>
</evidence>
<dbReference type="PROSITE" id="PS00059">
    <property type="entry name" value="ADH_ZINC"/>
    <property type="match status" value="1"/>
</dbReference>
<accession>A0A9P4QU88</accession>
<evidence type="ECO:0000256" key="10">
    <source>
        <dbReference type="ARBA" id="ARBA00050997"/>
    </source>
</evidence>
<dbReference type="EMBL" id="ML996171">
    <property type="protein sequence ID" value="KAF2732789.1"/>
    <property type="molecule type" value="Genomic_DNA"/>
</dbReference>
<comment type="caution">
    <text evidence="14">The sequence shown here is derived from an EMBL/GenBank/DDBJ whole genome shotgun (WGS) entry which is preliminary data.</text>
</comment>
<dbReference type="CDD" id="cd05283">
    <property type="entry name" value="CAD1"/>
    <property type="match status" value="1"/>
</dbReference>
<evidence type="ECO:0000256" key="5">
    <source>
        <dbReference type="ARBA" id="ARBA00022723"/>
    </source>
</evidence>
<dbReference type="InterPro" id="IPR002328">
    <property type="entry name" value="ADH_Zn_CS"/>
</dbReference>
<name>A0A9P4QU88_9PLEO</name>
<dbReference type="AlphaFoldDB" id="A0A9P4QU88"/>
<evidence type="ECO:0000256" key="4">
    <source>
        <dbReference type="ARBA" id="ARBA00022553"/>
    </source>
</evidence>
<dbReference type="GO" id="GO:0008106">
    <property type="term" value="F:alcohol dehydrogenase (NADP+) activity"/>
    <property type="evidence" value="ECO:0007669"/>
    <property type="project" value="UniProtKB-EC"/>
</dbReference>
<dbReference type="InterPro" id="IPR013149">
    <property type="entry name" value="ADH-like_C"/>
</dbReference>
<gene>
    <name evidence="14" type="ORF">EJ04DRAFT_525021</name>
</gene>
<sequence>MSHDYKFEGWLGFDSSATEGNMVWGEFEPKKWEETDIDIKVTHCGVCGSDLHTLRSGWGATDYPCCVGHEIVGIAVRVGTQAVGDIEVGDRVGVGAQSDSCQQSTCEACTSGNEQYCPTSLVGTYADRHRNGDKSYGGYSTYNRCPSRFVIKIPDGLASADAAPLLCAGVTTYSPLIFNGAGPGKRVGVIGLGGLGHLAIQWGRALGAEVVAISRKSNKKEDAMLLGANSFIATDEEKDWSTKYNGTLDIILCAVSSAKMPYGEYLDLLRRDGVFVHLGIPDDGAFSLPPGKLTFKRLRVMGSFVGSPNEIRDMLQLAVGKGVKPWVHEVSMKEANRAIIEFEEGKPRYRYVLVNEDAGAAVP</sequence>
<proteinExistence type="inferred from homology"/>
<comment type="catalytic activity">
    <reaction evidence="10">
        <text>a primary alcohol + NADP(+) = an aldehyde + NADPH + H(+)</text>
        <dbReference type="Rhea" id="RHEA:15937"/>
        <dbReference type="ChEBI" id="CHEBI:15378"/>
        <dbReference type="ChEBI" id="CHEBI:15734"/>
        <dbReference type="ChEBI" id="CHEBI:17478"/>
        <dbReference type="ChEBI" id="CHEBI:57783"/>
        <dbReference type="ChEBI" id="CHEBI:58349"/>
        <dbReference type="EC" id="1.1.1.2"/>
    </reaction>
    <physiologicalReaction direction="left-to-right" evidence="10">
        <dbReference type="Rhea" id="RHEA:15938"/>
    </physiologicalReaction>
    <physiologicalReaction direction="right-to-left" evidence="10">
        <dbReference type="Rhea" id="RHEA:15939"/>
    </physiologicalReaction>
</comment>
<organism evidence="14 15">
    <name type="scientific">Polyplosphaeria fusca</name>
    <dbReference type="NCBI Taxonomy" id="682080"/>
    <lineage>
        <taxon>Eukaryota</taxon>
        <taxon>Fungi</taxon>
        <taxon>Dikarya</taxon>
        <taxon>Ascomycota</taxon>
        <taxon>Pezizomycotina</taxon>
        <taxon>Dothideomycetes</taxon>
        <taxon>Pleosporomycetidae</taxon>
        <taxon>Pleosporales</taxon>
        <taxon>Tetraplosphaeriaceae</taxon>
        <taxon>Polyplosphaeria</taxon>
    </lineage>
</organism>
<evidence type="ECO:0000256" key="7">
    <source>
        <dbReference type="ARBA" id="ARBA00022857"/>
    </source>
</evidence>
<comment type="similarity">
    <text evidence="2 11">Belongs to the zinc-containing alcohol dehydrogenase family.</text>
</comment>
<protein>
    <recommendedName>
        <fullName evidence="9">alcohol dehydrogenase (NADP(+))</fullName>
        <ecNumber evidence="9">1.1.1.2</ecNumber>
    </recommendedName>
</protein>
<comment type="subunit">
    <text evidence="3">Homodimer.</text>
</comment>
<dbReference type="PANTHER" id="PTHR42683">
    <property type="entry name" value="ALDEHYDE REDUCTASE"/>
    <property type="match status" value="1"/>
</dbReference>
<keyword evidence="5 11" id="KW-0479">Metal-binding</keyword>
<keyword evidence="7" id="KW-0521">NADP</keyword>
<dbReference type="SUPFAM" id="SSF51735">
    <property type="entry name" value="NAD(P)-binding Rossmann-fold domains"/>
    <property type="match status" value="1"/>
</dbReference>
<reference evidence="14" key="1">
    <citation type="journal article" date="2020" name="Stud. Mycol.">
        <title>101 Dothideomycetes genomes: a test case for predicting lifestyles and emergence of pathogens.</title>
        <authorList>
            <person name="Haridas S."/>
            <person name="Albert R."/>
            <person name="Binder M."/>
            <person name="Bloem J."/>
            <person name="Labutti K."/>
            <person name="Salamov A."/>
            <person name="Andreopoulos B."/>
            <person name="Baker S."/>
            <person name="Barry K."/>
            <person name="Bills G."/>
            <person name="Bluhm B."/>
            <person name="Cannon C."/>
            <person name="Castanera R."/>
            <person name="Culley D."/>
            <person name="Daum C."/>
            <person name="Ezra D."/>
            <person name="Gonzalez J."/>
            <person name="Henrissat B."/>
            <person name="Kuo A."/>
            <person name="Liang C."/>
            <person name="Lipzen A."/>
            <person name="Lutzoni F."/>
            <person name="Magnuson J."/>
            <person name="Mondo S."/>
            <person name="Nolan M."/>
            <person name="Ohm R."/>
            <person name="Pangilinan J."/>
            <person name="Park H.-J."/>
            <person name="Ramirez L."/>
            <person name="Alfaro M."/>
            <person name="Sun H."/>
            <person name="Tritt A."/>
            <person name="Yoshinaga Y."/>
            <person name="Zwiers L.-H."/>
            <person name="Turgeon B."/>
            <person name="Goodwin S."/>
            <person name="Spatafora J."/>
            <person name="Crous P."/>
            <person name="Grigoriev I."/>
        </authorList>
    </citation>
    <scope>NUCLEOTIDE SEQUENCE</scope>
    <source>
        <strain evidence="14">CBS 125425</strain>
    </source>
</reference>
<evidence type="ECO:0000256" key="6">
    <source>
        <dbReference type="ARBA" id="ARBA00022833"/>
    </source>
</evidence>
<evidence type="ECO:0000259" key="13">
    <source>
        <dbReference type="Pfam" id="PF08240"/>
    </source>
</evidence>
<dbReference type="Pfam" id="PF08240">
    <property type="entry name" value="ADH_N"/>
    <property type="match status" value="1"/>
</dbReference>
<dbReference type="Gene3D" id="3.90.180.10">
    <property type="entry name" value="Medium-chain alcohol dehydrogenases, catalytic domain"/>
    <property type="match status" value="1"/>
</dbReference>
<keyword evidence="4" id="KW-0597">Phosphoprotein</keyword>
<evidence type="ECO:0000256" key="11">
    <source>
        <dbReference type="RuleBase" id="RU361277"/>
    </source>
</evidence>
<comment type="cofactor">
    <cofactor evidence="1 11">
        <name>Zn(2+)</name>
        <dbReference type="ChEBI" id="CHEBI:29105"/>
    </cofactor>
</comment>
<dbReference type="EC" id="1.1.1.2" evidence="9"/>
<dbReference type="InterPro" id="IPR011032">
    <property type="entry name" value="GroES-like_sf"/>
</dbReference>